<accession>A0A9D4T527</accession>
<dbReference type="Proteomes" id="UP000821837">
    <property type="component" value="Chromosome 10"/>
</dbReference>
<evidence type="ECO:0000259" key="1">
    <source>
        <dbReference type="PROSITE" id="PS51029"/>
    </source>
</evidence>
<dbReference type="SMART" id="SM00595">
    <property type="entry name" value="MADF"/>
    <property type="match status" value="1"/>
</dbReference>
<dbReference type="InterPro" id="IPR039353">
    <property type="entry name" value="TF_Adf1"/>
</dbReference>
<proteinExistence type="predicted"/>
<dbReference type="GO" id="GO:0005634">
    <property type="term" value="C:nucleus"/>
    <property type="evidence" value="ECO:0007669"/>
    <property type="project" value="TreeGrafter"/>
</dbReference>
<gene>
    <name evidence="2" type="ORF">HPB52_006182</name>
</gene>
<dbReference type="GO" id="GO:0005667">
    <property type="term" value="C:transcription regulator complex"/>
    <property type="evidence" value="ECO:0007669"/>
    <property type="project" value="TreeGrafter"/>
</dbReference>
<dbReference type="InterPro" id="IPR006578">
    <property type="entry name" value="MADF-dom"/>
</dbReference>
<dbReference type="Pfam" id="PF10545">
    <property type="entry name" value="MADF_DNA_bdg"/>
    <property type="match status" value="1"/>
</dbReference>
<evidence type="ECO:0000313" key="2">
    <source>
        <dbReference type="EMBL" id="KAH7975837.1"/>
    </source>
</evidence>
<protein>
    <recommendedName>
        <fullName evidence="1">MADF domain-containing protein</fullName>
    </recommendedName>
</protein>
<name>A0A9D4T527_RHISA</name>
<dbReference type="PROSITE" id="PS51029">
    <property type="entry name" value="MADF"/>
    <property type="match status" value="1"/>
</dbReference>
<reference evidence="2" key="2">
    <citation type="submission" date="2021-09" db="EMBL/GenBank/DDBJ databases">
        <authorList>
            <person name="Jia N."/>
            <person name="Wang J."/>
            <person name="Shi W."/>
            <person name="Du L."/>
            <person name="Sun Y."/>
            <person name="Zhan W."/>
            <person name="Jiang J."/>
            <person name="Wang Q."/>
            <person name="Zhang B."/>
            <person name="Ji P."/>
            <person name="Sakyi L.B."/>
            <person name="Cui X."/>
            <person name="Yuan T."/>
            <person name="Jiang B."/>
            <person name="Yang W."/>
            <person name="Lam T.T.-Y."/>
            <person name="Chang Q."/>
            <person name="Ding S."/>
            <person name="Wang X."/>
            <person name="Zhu J."/>
            <person name="Ruan X."/>
            <person name="Zhao L."/>
            <person name="Wei J."/>
            <person name="Que T."/>
            <person name="Du C."/>
            <person name="Cheng J."/>
            <person name="Dai P."/>
            <person name="Han X."/>
            <person name="Huang E."/>
            <person name="Gao Y."/>
            <person name="Liu J."/>
            <person name="Shao H."/>
            <person name="Ye R."/>
            <person name="Li L."/>
            <person name="Wei W."/>
            <person name="Wang X."/>
            <person name="Wang C."/>
            <person name="Huo Q."/>
            <person name="Li W."/>
            <person name="Guo W."/>
            <person name="Chen H."/>
            <person name="Chen S."/>
            <person name="Zhou L."/>
            <person name="Zhou L."/>
            <person name="Ni X."/>
            <person name="Tian J."/>
            <person name="Zhou Y."/>
            <person name="Sheng Y."/>
            <person name="Liu T."/>
            <person name="Pan Y."/>
            <person name="Xia L."/>
            <person name="Li J."/>
            <person name="Zhao F."/>
            <person name="Cao W."/>
        </authorList>
    </citation>
    <scope>NUCLEOTIDE SEQUENCE</scope>
    <source>
        <strain evidence="2">Rsan-2018</strain>
        <tissue evidence="2">Larvae</tissue>
    </source>
</reference>
<sequence length="113" mass="13450">MASSQESVPDLCGSEIERFLDTVQQHPCVYDTKRMDYRDAERKNNAWEQMRVYSGLSKVDECLKLWKRLRDRYTRELKAIEATKRSGSGYVSRRAWEFTESMAFYKHCGRPRK</sequence>
<dbReference type="GO" id="GO:0006357">
    <property type="term" value="P:regulation of transcription by RNA polymerase II"/>
    <property type="evidence" value="ECO:0007669"/>
    <property type="project" value="TreeGrafter"/>
</dbReference>
<dbReference type="VEuPathDB" id="VectorBase:RSAN_032845"/>
<dbReference type="PANTHER" id="PTHR12243:SF60">
    <property type="entry name" value="SI:CH211-15D5.12-RELATED"/>
    <property type="match status" value="1"/>
</dbReference>
<evidence type="ECO:0000313" key="3">
    <source>
        <dbReference type="Proteomes" id="UP000821837"/>
    </source>
</evidence>
<comment type="caution">
    <text evidence="2">The sequence shown here is derived from an EMBL/GenBank/DDBJ whole genome shotgun (WGS) entry which is preliminary data.</text>
</comment>
<dbReference type="EMBL" id="JABSTV010001246">
    <property type="protein sequence ID" value="KAH7975837.1"/>
    <property type="molecule type" value="Genomic_DNA"/>
</dbReference>
<dbReference type="PANTHER" id="PTHR12243">
    <property type="entry name" value="MADF DOMAIN TRANSCRIPTION FACTOR"/>
    <property type="match status" value="1"/>
</dbReference>
<dbReference type="AlphaFoldDB" id="A0A9D4T527"/>
<feature type="domain" description="MADF" evidence="1">
    <location>
        <begin position="18"/>
        <end position="110"/>
    </location>
</feature>
<reference evidence="2" key="1">
    <citation type="journal article" date="2020" name="Cell">
        <title>Large-Scale Comparative Analyses of Tick Genomes Elucidate Their Genetic Diversity and Vector Capacities.</title>
        <authorList>
            <consortium name="Tick Genome and Microbiome Consortium (TIGMIC)"/>
            <person name="Jia N."/>
            <person name="Wang J."/>
            <person name="Shi W."/>
            <person name="Du L."/>
            <person name="Sun Y."/>
            <person name="Zhan W."/>
            <person name="Jiang J.F."/>
            <person name="Wang Q."/>
            <person name="Zhang B."/>
            <person name="Ji P."/>
            <person name="Bell-Sakyi L."/>
            <person name="Cui X.M."/>
            <person name="Yuan T.T."/>
            <person name="Jiang B.G."/>
            <person name="Yang W.F."/>
            <person name="Lam T.T."/>
            <person name="Chang Q.C."/>
            <person name="Ding S.J."/>
            <person name="Wang X.J."/>
            <person name="Zhu J.G."/>
            <person name="Ruan X.D."/>
            <person name="Zhao L."/>
            <person name="Wei J.T."/>
            <person name="Ye R.Z."/>
            <person name="Que T.C."/>
            <person name="Du C.H."/>
            <person name="Zhou Y.H."/>
            <person name="Cheng J.X."/>
            <person name="Dai P.F."/>
            <person name="Guo W.B."/>
            <person name="Han X.H."/>
            <person name="Huang E.J."/>
            <person name="Li L.F."/>
            <person name="Wei W."/>
            <person name="Gao Y.C."/>
            <person name="Liu J.Z."/>
            <person name="Shao H.Z."/>
            <person name="Wang X."/>
            <person name="Wang C.C."/>
            <person name="Yang T.C."/>
            <person name="Huo Q.B."/>
            <person name="Li W."/>
            <person name="Chen H.Y."/>
            <person name="Chen S.E."/>
            <person name="Zhou L.G."/>
            <person name="Ni X.B."/>
            <person name="Tian J.H."/>
            <person name="Sheng Y."/>
            <person name="Liu T."/>
            <person name="Pan Y.S."/>
            <person name="Xia L.Y."/>
            <person name="Li J."/>
            <person name="Zhao F."/>
            <person name="Cao W.C."/>
        </authorList>
    </citation>
    <scope>NUCLEOTIDE SEQUENCE</scope>
    <source>
        <strain evidence="2">Rsan-2018</strain>
    </source>
</reference>
<keyword evidence="3" id="KW-1185">Reference proteome</keyword>
<organism evidence="2 3">
    <name type="scientific">Rhipicephalus sanguineus</name>
    <name type="common">Brown dog tick</name>
    <name type="synonym">Ixodes sanguineus</name>
    <dbReference type="NCBI Taxonomy" id="34632"/>
    <lineage>
        <taxon>Eukaryota</taxon>
        <taxon>Metazoa</taxon>
        <taxon>Ecdysozoa</taxon>
        <taxon>Arthropoda</taxon>
        <taxon>Chelicerata</taxon>
        <taxon>Arachnida</taxon>
        <taxon>Acari</taxon>
        <taxon>Parasitiformes</taxon>
        <taxon>Ixodida</taxon>
        <taxon>Ixodoidea</taxon>
        <taxon>Ixodidae</taxon>
        <taxon>Rhipicephalinae</taxon>
        <taxon>Rhipicephalus</taxon>
        <taxon>Rhipicephalus</taxon>
    </lineage>
</organism>